<dbReference type="InterPro" id="IPR025698">
    <property type="entry name" value="2TM_dom"/>
</dbReference>
<dbReference type="Pfam" id="PF13239">
    <property type="entry name" value="2TM"/>
    <property type="match status" value="1"/>
</dbReference>
<keyword evidence="1" id="KW-1133">Transmembrane helix</keyword>
<organism evidence="3">
    <name type="scientific">marine sediment metagenome</name>
    <dbReference type="NCBI Taxonomy" id="412755"/>
    <lineage>
        <taxon>unclassified sequences</taxon>
        <taxon>metagenomes</taxon>
        <taxon>ecological metagenomes</taxon>
    </lineage>
</organism>
<dbReference type="AlphaFoldDB" id="A0A0F9UE82"/>
<keyword evidence="1" id="KW-0812">Transmembrane</keyword>
<feature type="transmembrane region" description="Helical" evidence="1">
    <location>
        <begin position="68"/>
        <end position="89"/>
    </location>
</feature>
<accession>A0A0F9UE82</accession>
<keyword evidence="1" id="KW-0472">Membrane</keyword>
<reference evidence="3" key="1">
    <citation type="journal article" date="2015" name="Nature">
        <title>Complex archaea that bridge the gap between prokaryotes and eukaryotes.</title>
        <authorList>
            <person name="Spang A."/>
            <person name="Saw J.H."/>
            <person name="Jorgensen S.L."/>
            <person name="Zaremba-Niedzwiedzka K."/>
            <person name="Martijn J."/>
            <person name="Lind A.E."/>
            <person name="van Eijk R."/>
            <person name="Schleper C."/>
            <person name="Guy L."/>
            <person name="Ettema T.J."/>
        </authorList>
    </citation>
    <scope>NUCLEOTIDE SEQUENCE</scope>
</reference>
<protein>
    <recommendedName>
        <fullName evidence="2">2TM domain-containing protein</fullName>
    </recommendedName>
</protein>
<gene>
    <name evidence="3" type="ORF">LCGC14_0218330</name>
</gene>
<dbReference type="EMBL" id="LAZR01000103">
    <property type="protein sequence ID" value="KKN91500.1"/>
    <property type="molecule type" value="Genomic_DNA"/>
</dbReference>
<comment type="caution">
    <text evidence="3">The sequence shown here is derived from an EMBL/GenBank/DDBJ whole genome shotgun (WGS) entry which is preliminary data.</text>
</comment>
<feature type="transmembrane region" description="Helical" evidence="1">
    <location>
        <begin position="25"/>
        <end position="48"/>
    </location>
</feature>
<evidence type="ECO:0000313" key="3">
    <source>
        <dbReference type="EMBL" id="KKN91500.1"/>
    </source>
</evidence>
<proteinExistence type="predicted"/>
<name>A0A0F9UE82_9ZZZZ</name>
<feature type="domain" description="2TM" evidence="2">
    <location>
        <begin position="14"/>
        <end position="102"/>
    </location>
</feature>
<evidence type="ECO:0000256" key="1">
    <source>
        <dbReference type="SAM" id="Phobius"/>
    </source>
</evidence>
<evidence type="ECO:0000259" key="2">
    <source>
        <dbReference type="Pfam" id="PF13239"/>
    </source>
</evidence>
<sequence>MNVSTIGNIDKLAKAVKKVKDLKGFYIHLTVYILVNIFIVTMNVIIRIWEGESLYEALVNFGTFLTPFFWGIGLVFHAVKVFNFIPFLGNDWESRQINKYIEEDKREFEKYR</sequence>